<gene>
    <name evidence="8" type="primary">azoR2</name>
    <name evidence="6" type="synonym">azoR</name>
    <name evidence="8" type="ORF">BG04_295</name>
</gene>
<dbReference type="GO" id="GO:0016655">
    <property type="term" value="F:oxidoreductase activity, acting on NAD(P)H, quinone or similar compound as acceptor"/>
    <property type="evidence" value="ECO:0007669"/>
    <property type="project" value="InterPro"/>
</dbReference>
<evidence type="ECO:0000256" key="5">
    <source>
        <dbReference type="ARBA" id="ARBA00048542"/>
    </source>
</evidence>
<keyword evidence="4 6" id="KW-0520">NAD</keyword>
<comment type="function">
    <text evidence="6">Quinone reductase that provides resistance to thiol-specific stress caused by electrophilic quinones.</text>
</comment>
<dbReference type="PANTHER" id="PTHR43741:SF7">
    <property type="entry name" value="FMN-DEPENDENT NADH:QUINONE OXIDOREDUCTASE"/>
    <property type="match status" value="1"/>
</dbReference>
<dbReference type="GO" id="GO:0009055">
    <property type="term" value="F:electron transfer activity"/>
    <property type="evidence" value="ECO:0007669"/>
    <property type="project" value="UniProtKB-UniRule"/>
</dbReference>
<dbReference type="InterPro" id="IPR023048">
    <property type="entry name" value="NADH:quinone_OxRdtase_FMN_depd"/>
</dbReference>
<evidence type="ECO:0000256" key="6">
    <source>
        <dbReference type="HAMAP-Rule" id="MF_01216"/>
    </source>
</evidence>
<dbReference type="HOGENOM" id="CLU_088964_3_1_9"/>
<dbReference type="Proteomes" id="UP000031829">
    <property type="component" value="Chromosome"/>
</dbReference>
<evidence type="ECO:0000313" key="9">
    <source>
        <dbReference type="Proteomes" id="UP000031829"/>
    </source>
</evidence>
<comment type="catalytic activity">
    <reaction evidence="5">
        <text>N,N-dimethyl-1,4-phenylenediamine + anthranilate + 2 NAD(+) = 2-(4-dimethylaminophenyl)diazenylbenzoate + 2 NADH + 2 H(+)</text>
        <dbReference type="Rhea" id="RHEA:55872"/>
        <dbReference type="ChEBI" id="CHEBI:15378"/>
        <dbReference type="ChEBI" id="CHEBI:15783"/>
        <dbReference type="ChEBI" id="CHEBI:16567"/>
        <dbReference type="ChEBI" id="CHEBI:57540"/>
        <dbReference type="ChEBI" id="CHEBI:57945"/>
        <dbReference type="ChEBI" id="CHEBI:71579"/>
        <dbReference type="EC" id="1.7.1.17"/>
    </reaction>
    <physiologicalReaction direction="right-to-left" evidence="5">
        <dbReference type="Rhea" id="RHEA:55874"/>
    </physiologicalReaction>
</comment>
<proteinExistence type="inferred from homology"/>
<accession>A0A0B6AMY2</accession>
<dbReference type="NCBIfam" id="NF010075">
    <property type="entry name" value="PRK13556.1"/>
    <property type="match status" value="1"/>
</dbReference>
<reference evidence="8 9" key="1">
    <citation type="journal article" date="2015" name="Genome Announc.">
        <title>Complete genome sequences for 35 biothreat assay-relevant bacillus species.</title>
        <authorList>
            <person name="Johnson S.L."/>
            <person name="Daligault H.E."/>
            <person name="Davenport K.W."/>
            <person name="Jaissle J."/>
            <person name="Frey K.G."/>
            <person name="Ladner J.T."/>
            <person name="Broomall S.M."/>
            <person name="Bishop-Lilly K.A."/>
            <person name="Bruce D.C."/>
            <person name="Gibbons H.S."/>
            <person name="Coyne S.R."/>
            <person name="Lo C.C."/>
            <person name="Meincke L."/>
            <person name="Munk A.C."/>
            <person name="Koroleva G.I."/>
            <person name="Rosenzweig C.N."/>
            <person name="Palacios G.F."/>
            <person name="Redden C.L."/>
            <person name="Minogue T.D."/>
            <person name="Chain P.S."/>
        </authorList>
    </citation>
    <scope>NUCLEOTIDE SEQUENCE [LARGE SCALE GENOMIC DNA]</scope>
    <source>
        <strain evidence="9">ATCC 14581 / DSM 32 / JCM 2506 / NBRC 15308 / NCIMB 9376 / NCTC 10342 / NRRL B-14308 / VKM B-512</strain>
    </source>
</reference>
<dbReference type="RefSeq" id="WP_016766604.1">
    <property type="nucleotide sequence ID" value="NZ_BCVB01000006.1"/>
</dbReference>
<dbReference type="HAMAP" id="MF_01216">
    <property type="entry name" value="Azoreductase_type1"/>
    <property type="match status" value="1"/>
</dbReference>
<dbReference type="GeneID" id="93643810"/>
<dbReference type="InterPro" id="IPR050104">
    <property type="entry name" value="FMN-dep_NADH:Q_OxRdtase_AzoR1"/>
</dbReference>
<evidence type="ECO:0000256" key="1">
    <source>
        <dbReference type="ARBA" id="ARBA00022630"/>
    </source>
</evidence>
<evidence type="ECO:0000256" key="3">
    <source>
        <dbReference type="ARBA" id="ARBA00023002"/>
    </source>
</evidence>
<comment type="catalytic activity">
    <reaction evidence="6">
        <text>2 a quinone + NADH + H(+) = 2 a 1,4-benzosemiquinone + NAD(+)</text>
        <dbReference type="Rhea" id="RHEA:65952"/>
        <dbReference type="ChEBI" id="CHEBI:15378"/>
        <dbReference type="ChEBI" id="CHEBI:57540"/>
        <dbReference type="ChEBI" id="CHEBI:57945"/>
        <dbReference type="ChEBI" id="CHEBI:132124"/>
        <dbReference type="ChEBI" id="CHEBI:134225"/>
    </reaction>
</comment>
<evidence type="ECO:0000313" key="8">
    <source>
        <dbReference type="EMBL" id="AJI21948.1"/>
    </source>
</evidence>
<feature type="domain" description="Flavodoxin-like fold" evidence="7">
    <location>
        <begin position="3"/>
        <end position="204"/>
    </location>
</feature>
<dbReference type="SUPFAM" id="SSF52218">
    <property type="entry name" value="Flavoproteins"/>
    <property type="match status" value="1"/>
</dbReference>
<comment type="caution">
    <text evidence="6">Lacks conserved residue(s) required for the propagation of feature annotation.</text>
</comment>
<organism evidence="8 9">
    <name type="scientific">Priestia megaterium (strain ATCC 14581 / DSM 32 / CCUG 1817 / JCM 2506 / NBRC 15308 / NCIMB 9376 / NCTC 10342 / NRRL B-14308 / VKM B-512 / Ford 19)</name>
    <name type="common">Bacillus megaterium</name>
    <dbReference type="NCBI Taxonomy" id="1348623"/>
    <lineage>
        <taxon>Bacteria</taxon>
        <taxon>Bacillati</taxon>
        <taxon>Bacillota</taxon>
        <taxon>Bacilli</taxon>
        <taxon>Bacillales</taxon>
        <taxon>Bacillaceae</taxon>
        <taxon>Priestia</taxon>
    </lineage>
</organism>
<comment type="function">
    <text evidence="6">Also exhibits azoreductase activity. Catalyzes the reductive cleavage of the azo bond in aromatic azo compounds to the corresponding amines.</text>
</comment>
<sequence>MANVLYITAHPLAEDESLSMAVGKEFIDVYKQTHPEDDVVHLDLYQADIPYLDADVFNGWKKLRSHSSIQDLSTDERLKVGRLAELGGQFVLADKYIFVTPMWNFSVPAIMKTYIDAITVSGKTFTYTKEGAQGLLKGKKAIHIQSRGDVYSEGPEMAREMGHRYLEIMMDFFGIEAFESIIIEGQVKFPDQIPQIKEKALQTAHSMAKTF</sequence>
<dbReference type="EC" id="1.6.5.-" evidence="6"/>
<comment type="similarity">
    <text evidence="6">Belongs to the azoreductase type 1 family.</text>
</comment>
<dbReference type="GO" id="GO:0016652">
    <property type="term" value="F:oxidoreductase activity, acting on NAD(P)H as acceptor"/>
    <property type="evidence" value="ECO:0007669"/>
    <property type="project" value="UniProtKB-UniRule"/>
</dbReference>
<comment type="subunit">
    <text evidence="6">Homodimer.</text>
</comment>
<evidence type="ECO:0000256" key="2">
    <source>
        <dbReference type="ARBA" id="ARBA00022643"/>
    </source>
</evidence>
<dbReference type="KEGG" id="bmeg:BG04_295"/>
<keyword evidence="2 6" id="KW-0288">FMN</keyword>
<dbReference type="AlphaFoldDB" id="A0A0B6AMY2"/>
<evidence type="ECO:0000259" key="7">
    <source>
        <dbReference type="Pfam" id="PF02525"/>
    </source>
</evidence>
<protein>
    <recommendedName>
        <fullName evidence="6">FMN dependent NADH:quinone oxidoreductase</fullName>
        <ecNumber evidence="6">1.6.5.-</ecNumber>
    </recommendedName>
    <alternativeName>
        <fullName evidence="6">Azo-dye reductase</fullName>
    </alternativeName>
    <alternativeName>
        <fullName evidence="6">FMN-dependent NADH-azo compound oxidoreductase</fullName>
    </alternativeName>
    <alternativeName>
        <fullName evidence="6">FMN-dependent NADH-azoreductase</fullName>
        <ecNumber evidence="6">1.7.1.17</ecNumber>
    </alternativeName>
</protein>
<name>A0A0B6AMY2_PRIM2</name>
<dbReference type="Gene3D" id="3.40.50.360">
    <property type="match status" value="1"/>
</dbReference>
<evidence type="ECO:0000256" key="4">
    <source>
        <dbReference type="ARBA" id="ARBA00023027"/>
    </source>
</evidence>
<dbReference type="EC" id="1.7.1.17" evidence="6"/>
<comment type="cofactor">
    <cofactor evidence="6">
        <name>FMN</name>
        <dbReference type="ChEBI" id="CHEBI:58210"/>
    </cofactor>
    <text evidence="6">Binds 1 FMN per subunit.</text>
</comment>
<feature type="binding site" evidence="6">
    <location>
        <begin position="102"/>
        <end position="105"/>
    </location>
    <ligand>
        <name>FMN</name>
        <dbReference type="ChEBI" id="CHEBI:58210"/>
    </ligand>
</feature>
<dbReference type="Pfam" id="PF02525">
    <property type="entry name" value="Flavodoxin_2"/>
    <property type="match status" value="1"/>
</dbReference>
<dbReference type="EMBL" id="CP009920">
    <property type="protein sequence ID" value="AJI21948.1"/>
    <property type="molecule type" value="Genomic_DNA"/>
</dbReference>
<keyword evidence="1 6" id="KW-0285">Flavoprotein</keyword>
<dbReference type="InterPro" id="IPR029039">
    <property type="entry name" value="Flavoprotein-like_sf"/>
</dbReference>
<dbReference type="InterPro" id="IPR003680">
    <property type="entry name" value="Flavodoxin_fold"/>
</dbReference>
<dbReference type="PANTHER" id="PTHR43741">
    <property type="entry name" value="FMN-DEPENDENT NADH-AZOREDUCTASE 1"/>
    <property type="match status" value="1"/>
</dbReference>
<feature type="binding site" evidence="6">
    <location>
        <begin position="17"/>
        <end position="19"/>
    </location>
    <ligand>
        <name>FMN</name>
        <dbReference type="ChEBI" id="CHEBI:58210"/>
    </ligand>
</feature>
<dbReference type="GO" id="GO:0010181">
    <property type="term" value="F:FMN binding"/>
    <property type="evidence" value="ECO:0007669"/>
    <property type="project" value="UniProtKB-UniRule"/>
</dbReference>
<keyword evidence="3 6" id="KW-0560">Oxidoreductase</keyword>